<protein>
    <submittedName>
        <fullName evidence="3">Uncharacterized protein</fullName>
    </submittedName>
</protein>
<sequence length="77" mass="9181">MKKFIINFFASLFATIILFGLLLFICLITPISLVVIYYIDIIYIKLFLILIFCWIFYIIYNAPSDIRELFNKDNTDK</sequence>
<keyword evidence="1" id="KW-0812">Transmembrane</keyword>
<gene>
    <name evidence="2" type="ORF">CBG52_01440</name>
    <name evidence="3" type="ORF">CBG59_12170</name>
</gene>
<evidence type="ECO:0000256" key="1">
    <source>
        <dbReference type="SAM" id="Phobius"/>
    </source>
</evidence>
<comment type="caution">
    <text evidence="3">The sequence shown here is derived from an EMBL/GenBank/DDBJ whole genome shotgun (WGS) entry which is preliminary data.</text>
</comment>
<evidence type="ECO:0000313" key="5">
    <source>
        <dbReference type="Proteomes" id="UP000221852"/>
    </source>
</evidence>
<dbReference type="AlphaFoldDB" id="A0A2C6C6B4"/>
<organism evidence="3 5">
    <name type="scientific">Fusobacterium nucleatum subsp. polymorphum</name>
    <name type="common">Fusobacterium polymorphum</name>
    <dbReference type="NCBI Taxonomy" id="76857"/>
    <lineage>
        <taxon>Bacteria</taxon>
        <taxon>Fusobacteriati</taxon>
        <taxon>Fusobacteriota</taxon>
        <taxon>Fusobacteriia</taxon>
        <taxon>Fusobacteriales</taxon>
        <taxon>Fusobacteriaceae</taxon>
        <taxon>Fusobacterium</taxon>
    </lineage>
</organism>
<keyword evidence="1" id="KW-1133">Transmembrane helix</keyword>
<reference evidence="3 5" key="2">
    <citation type="submission" date="2017-06" db="EMBL/GenBank/DDBJ databases">
        <title>Draft genome sequence of Fusobacterium nucleatum subsp. polymorphum KCOM 1330 (=ChDC F330).</title>
        <authorList>
            <person name="Kook J.-K."/>
            <person name="Park S.-N."/>
            <person name="Lim Y.K."/>
            <person name="Roh H."/>
        </authorList>
    </citation>
    <scope>NUCLEOTIDE SEQUENCE [LARGE SCALE GENOMIC DNA]</scope>
    <source>
        <strain evidence="3">KCOM 1330</strain>
        <strain evidence="5">KCOM 1330 (ChDC F330)</strain>
    </source>
</reference>
<dbReference type="Proteomes" id="UP000221852">
    <property type="component" value="Unassembled WGS sequence"/>
</dbReference>
<proteinExistence type="predicted"/>
<dbReference type="EMBL" id="NIRM01000001">
    <property type="protein sequence ID" value="PHI09900.1"/>
    <property type="molecule type" value="Genomic_DNA"/>
</dbReference>
<evidence type="ECO:0000313" key="4">
    <source>
        <dbReference type="Proteomes" id="UP000221504"/>
    </source>
</evidence>
<name>A0A2C6C6B4_FUSNP</name>
<dbReference type="Proteomes" id="UP000221504">
    <property type="component" value="Unassembled WGS sequence"/>
</dbReference>
<feature type="transmembrane region" description="Helical" evidence="1">
    <location>
        <begin position="12"/>
        <end position="36"/>
    </location>
</feature>
<dbReference type="EMBL" id="NIRQ01000001">
    <property type="protein sequence ID" value="PHI14346.1"/>
    <property type="molecule type" value="Genomic_DNA"/>
</dbReference>
<evidence type="ECO:0000313" key="2">
    <source>
        <dbReference type="EMBL" id="PHI09900.1"/>
    </source>
</evidence>
<feature type="transmembrane region" description="Helical" evidence="1">
    <location>
        <begin position="42"/>
        <end position="60"/>
    </location>
</feature>
<dbReference type="RefSeq" id="WP_098995154.1">
    <property type="nucleotide sequence ID" value="NZ_CP077154.1"/>
</dbReference>
<keyword evidence="1" id="KW-0472">Membrane</keyword>
<reference evidence="2 4" key="1">
    <citation type="submission" date="2017-06" db="EMBL/GenBank/DDBJ databases">
        <title>Draft genome sequence of Fusobacterium nucleatum subsp. polymorphum KCOM 1267 (=ChDC F290).</title>
        <authorList>
            <person name="Kook J.-K."/>
            <person name="Park S.-N."/>
            <person name="Lim Y.K."/>
            <person name="Roh H."/>
        </authorList>
    </citation>
    <scope>NUCLEOTIDE SEQUENCE [LARGE SCALE GENOMIC DNA]</scope>
    <source>
        <strain evidence="2">KCOM 1267</strain>
        <strain evidence="4">KCOM 1267(ChDC F290)</strain>
    </source>
</reference>
<accession>A0A2C6C6B4</accession>
<evidence type="ECO:0000313" key="3">
    <source>
        <dbReference type="EMBL" id="PHI14346.1"/>
    </source>
</evidence>